<comment type="cofactor">
    <cofactor evidence="1">
        <name>Zn(2+)</name>
        <dbReference type="ChEBI" id="CHEBI:29105"/>
    </cofactor>
</comment>
<organism evidence="10 11">
    <name type="scientific">Collybia nuda</name>
    <dbReference type="NCBI Taxonomy" id="64659"/>
    <lineage>
        <taxon>Eukaryota</taxon>
        <taxon>Fungi</taxon>
        <taxon>Dikarya</taxon>
        <taxon>Basidiomycota</taxon>
        <taxon>Agaricomycotina</taxon>
        <taxon>Agaricomycetes</taxon>
        <taxon>Agaricomycetidae</taxon>
        <taxon>Agaricales</taxon>
        <taxon>Tricholomatineae</taxon>
        <taxon>Clitocybaceae</taxon>
        <taxon>Collybia</taxon>
    </lineage>
</organism>
<dbReference type="SMART" id="SM01351">
    <property type="entry name" value="Aspzincin_M35"/>
    <property type="match status" value="1"/>
</dbReference>
<comment type="similarity">
    <text evidence="2">Belongs to the peptidase M35 family.</text>
</comment>
<evidence type="ECO:0000256" key="3">
    <source>
        <dbReference type="ARBA" id="ARBA00022670"/>
    </source>
</evidence>
<evidence type="ECO:0000256" key="1">
    <source>
        <dbReference type="ARBA" id="ARBA00001947"/>
    </source>
</evidence>
<dbReference type="GO" id="GO:0006508">
    <property type="term" value="P:proteolysis"/>
    <property type="evidence" value="ECO:0007669"/>
    <property type="project" value="UniProtKB-KW"/>
</dbReference>
<keyword evidence="11" id="KW-1185">Reference proteome</keyword>
<accession>A0A9P5YA27</accession>
<dbReference type="InterPro" id="IPR050414">
    <property type="entry name" value="Fungal_M35_metalloproteases"/>
</dbReference>
<evidence type="ECO:0000256" key="6">
    <source>
        <dbReference type="ARBA" id="ARBA00022833"/>
    </source>
</evidence>
<keyword evidence="3" id="KW-0645">Protease</keyword>
<keyword evidence="4" id="KW-0479">Metal-binding</keyword>
<keyword evidence="5" id="KW-0378">Hydrolase</keyword>
<dbReference type="SUPFAM" id="SSF55486">
    <property type="entry name" value="Metalloproteases ('zincins'), catalytic domain"/>
    <property type="match status" value="1"/>
</dbReference>
<dbReference type="InterPro" id="IPR029463">
    <property type="entry name" value="Lys_MEP"/>
</dbReference>
<evidence type="ECO:0000256" key="2">
    <source>
        <dbReference type="ARBA" id="ARBA00010279"/>
    </source>
</evidence>
<keyword evidence="6" id="KW-0862">Zinc</keyword>
<gene>
    <name evidence="10" type="ORF">BDZ94DRAFT_577573</name>
</gene>
<dbReference type="PANTHER" id="PTHR37016">
    <property type="match status" value="1"/>
</dbReference>
<dbReference type="OrthoDB" id="412874at2759"/>
<dbReference type="InterPro" id="IPR024079">
    <property type="entry name" value="MetalloPept_cat_dom_sf"/>
</dbReference>
<comment type="caution">
    <text evidence="10">The sequence shown here is derived from an EMBL/GenBank/DDBJ whole genome shotgun (WGS) entry which is preliminary data.</text>
</comment>
<evidence type="ECO:0000256" key="4">
    <source>
        <dbReference type="ARBA" id="ARBA00022723"/>
    </source>
</evidence>
<sequence>MLITLIHSTTLRVALASLVLGLVASAAPALSVTISGPDVVSDVKNLRLKVTVTNTGQEALKLINEPGSPLITSPTDSFLITGPTKVNPTFAGISVKYAGVDMVAANGSSNTFTMLDVGKSITVTHNLSKRYNFKDSGPGKYTFDTAGLFYYVDNDKRAVSIKAATKSHQLVLQGKLSAPNRRSVERKFATFDNCTAVEQTDINSAVTNARAYVADAITFLTAHTNTTTRMTTWFGVFREHRRLFVLSNFNSLTTRGDEFSGWNYDCSQQDCVPGSYAHVHHLDFAEVHLCERFWTAPATGTDSKAGTLVHEGTHFAVTANTEDLANGKPDCVDLAKRRPGKAARNADSYQYFAENNPPL</sequence>
<evidence type="ECO:0000259" key="9">
    <source>
        <dbReference type="SMART" id="SM01351"/>
    </source>
</evidence>
<dbReference type="Pfam" id="PF14521">
    <property type="entry name" value="Aspzincin_M35"/>
    <property type="match status" value="1"/>
</dbReference>
<dbReference type="Gene3D" id="2.60.40.2970">
    <property type="match status" value="1"/>
</dbReference>
<keyword evidence="7" id="KW-0482">Metalloprotease</keyword>
<evidence type="ECO:0000256" key="8">
    <source>
        <dbReference type="SAM" id="SignalP"/>
    </source>
</evidence>
<dbReference type="GO" id="GO:0046872">
    <property type="term" value="F:metal ion binding"/>
    <property type="evidence" value="ECO:0007669"/>
    <property type="project" value="UniProtKB-KW"/>
</dbReference>
<protein>
    <recommendedName>
        <fullName evidence="9">Lysine-specific metallo-endopeptidase domain-containing protein</fullName>
    </recommendedName>
</protein>
<dbReference type="PANTHER" id="PTHR37016:SF3">
    <property type="entry name" value="NEUTRAL PROTEASE 2-RELATED"/>
    <property type="match status" value="1"/>
</dbReference>
<dbReference type="EMBL" id="MU150258">
    <property type="protein sequence ID" value="KAF9463910.1"/>
    <property type="molecule type" value="Genomic_DNA"/>
</dbReference>
<dbReference type="AlphaFoldDB" id="A0A9P5YA27"/>
<proteinExistence type="inferred from homology"/>
<feature type="domain" description="Lysine-specific metallo-endopeptidase" evidence="9">
    <location>
        <begin position="218"/>
        <end position="354"/>
    </location>
</feature>
<evidence type="ECO:0000256" key="5">
    <source>
        <dbReference type="ARBA" id="ARBA00022801"/>
    </source>
</evidence>
<evidence type="ECO:0000313" key="10">
    <source>
        <dbReference type="EMBL" id="KAF9463910.1"/>
    </source>
</evidence>
<feature type="chain" id="PRO_5040323361" description="Lysine-specific metallo-endopeptidase domain-containing protein" evidence="8">
    <location>
        <begin position="17"/>
        <end position="359"/>
    </location>
</feature>
<dbReference type="GO" id="GO:0004222">
    <property type="term" value="F:metalloendopeptidase activity"/>
    <property type="evidence" value="ECO:0007669"/>
    <property type="project" value="InterPro"/>
</dbReference>
<keyword evidence="8" id="KW-0732">Signal</keyword>
<evidence type="ECO:0000256" key="7">
    <source>
        <dbReference type="ARBA" id="ARBA00023049"/>
    </source>
</evidence>
<dbReference type="Proteomes" id="UP000807353">
    <property type="component" value="Unassembled WGS sequence"/>
</dbReference>
<dbReference type="Gene3D" id="3.40.390.10">
    <property type="entry name" value="Collagenase (Catalytic Domain)"/>
    <property type="match status" value="1"/>
</dbReference>
<reference evidence="10" key="1">
    <citation type="submission" date="2020-11" db="EMBL/GenBank/DDBJ databases">
        <authorList>
            <consortium name="DOE Joint Genome Institute"/>
            <person name="Ahrendt S."/>
            <person name="Riley R."/>
            <person name="Andreopoulos W."/>
            <person name="Labutti K."/>
            <person name="Pangilinan J."/>
            <person name="Ruiz-Duenas F.J."/>
            <person name="Barrasa J.M."/>
            <person name="Sanchez-Garcia M."/>
            <person name="Camarero S."/>
            <person name="Miyauchi S."/>
            <person name="Serrano A."/>
            <person name="Linde D."/>
            <person name="Babiker R."/>
            <person name="Drula E."/>
            <person name="Ayuso-Fernandez I."/>
            <person name="Pacheco R."/>
            <person name="Padilla G."/>
            <person name="Ferreira P."/>
            <person name="Barriuso J."/>
            <person name="Kellner H."/>
            <person name="Castanera R."/>
            <person name="Alfaro M."/>
            <person name="Ramirez L."/>
            <person name="Pisabarro A.G."/>
            <person name="Kuo A."/>
            <person name="Tritt A."/>
            <person name="Lipzen A."/>
            <person name="He G."/>
            <person name="Yan M."/>
            <person name="Ng V."/>
            <person name="Cullen D."/>
            <person name="Martin F."/>
            <person name="Rosso M.-N."/>
            <person name="Henrissat B."/>
            <person name="Hibbett D."/>
            <person name="Martinez A.T."/>
            <person name="Grigoriev I.V."/>
        </authorList>
    </citation>
    <scope>NUCLEOTIDE SEQUENCE</scope>
    <source>
        <strain evidence="10">CBS 247.69</strain>
    </source>
</reference>
<evidence type="ECO:0000313" key="11">
    <source>
        <dbReference type="Proteomes" id="UP000807353"/>
    </source>
</evidence>
<feature type="signal peptide" evidence="8">
    <location>
        <begin position="1"/>
        <end position="16"/>
    </location>
</feature>
<name>A0A9P5YA27_9AGAR</name>